<gene>
    <name evidence="2" type="ORF">Pfl04_06690</name>
</gene>
<proteinExistence type="predicted"/>
<keyword evidence="1" id="KW-0472">Membrane</keyword>
<organism evidence="2 3">
    <name type="scientific">Planosporangium flavigriseum</name>
    <dbReference type="NCBI Taxonomy" id="373681"/>
    <lineage>
        <taxon>Bacteria</taxon>
        <taxon>Bacillati</taxon>
        <taxon>Actinomycetota</taxon>
        <taxon>Actinomycetes</taxon>
        <taxon>Micromonosporales</taxon>
        <taxon>Micromonosporaceae</taxon>
        <taxon>Planosporangium</taxon>
    </lineage>
</organism>
<protein>
    <submittedName>
        <fullName evidence="2">Uncharacterized protein</fullName>
    </submittedName>
</protein>
<evidence type="ECO:0000313" key="3">
    <source>
        <dbReference type="Proteomes" id="UP000653674"/>
    </source>
</evidence>
<keyword evidence="3" id="KW-1185">Reference proteome</keyword>
<reference evidence="2" key="1">
    <citation type="submission" date="2021-01" db="EMBL/GenBank/DDBJ databases">
        <title>Whole genome shotgun sequence of Planosporangium flavigriseum NBRC 105377.</title>
        <authorList>
            <person name="Komaki H."/>
            <person name="Tamura T."/>
        </authorList>
    </citation>
    <scope>NUCLEOTIDE SEQUENCE</scope>
    <source>
        <strain evidence="2">NBRC 105377</strain>
    </source>
</reference>
<accession>A0A8J3LSA1</accession>
<keyword evidence="1" id="KW-0812">Transmembrane</keyword>
<comment type="caution">
    <text evidence="2">The sequence shown here is derived from an EMBL/GenBank/DDBJ whole genome shotgun (WGS) entry which is preliminary data.</text>
</comment>
<keyword evidence="1" id="KW-1133">Transmembrane helix</keyword>
<dbReference type="Proteomes" id="UP000653674">
    <property type="component" value="Unassembled WGS sequence"/>
</dbReference>
<sequence>MGNVTRKGASSQPQAIRYLTEVRRLVMALAALVTAVGSVIALFVR</sequence>
<feature type="transmembrane region" description="Helical" evidence="1">
    <location>
        <begin position="25"/>
        <end position="44"/>
    </location>
</feature>
<evidence type="ECO:0000313" key="2">
    <source>
        <dbReference type="EMBL" id="GIG72265.1"/>
    </source>
</evidence>
<dbReference type="EMBL" id="BONU01000003">
    <property type="protein sequence ID" value="GIG72265.1"/>
    <property type="molecule type" value="Genomic_DNA"/>
</dbReference>
<name>A0A8J3LSA1_9ACTN</name>
<dbReference type="RefSeq" id="WP_168072650.1">
    <property type="nucleotide sequence ID" value="NZ_BAAAQJ010000008.1"/>
</dbReference>
<dbReference type="AlphaFoldDB" id="A0A8J3LSA1"/>
<evidence type="ECO:0000256" key="1">
    <source>
        <dbReference type="SAM" id="Phobius"/>
    </source>
</evidence>